<evidence type="ECO:0000256" key="3">
    <source>
        <dbReference type="ARBA" id="ARBA00012572"/>
    </source>
</evidence>
<dbReference type="EMBL" id="JBHUME010000005">
    <property type="protein sequence ID" value="MFD2612028.1"/>
    <property type="molecule type" value="Genomic_DNA"/>
</dbReference>
<proteinExistence type="inferred from homology"/>
<dbReference type="InterPro" id="IPR011060">
    <property type="entry name" value="RibuloseP-bd_barrel"/>
</dbReference>
<evidence type="ECO:0000256" key="7">
    <source>
        <dbReference type="ARBA" id="ARBA00023141"/>
    </source>
</evidence>
<dbReference type="CDD" id="cd00405">
    <property type="entry name" value="PRAI"/>
    <property type="match status" value="1"/>
</dbReference>
<evidence type="ECO:0000256" key="1">
    <source>
        <dbReference type="ARBA" id="ARBA00001164"/>
    </source>
</evidence>
<organism evidence="11 12">
    <name type="scientific">Paenibacillus gansuensis</name>
    <dbReference type="NCBI Taxonomy" id="306542"/>
    <lineage>
        <taxon>Bacteria</taxon>
        <taxon>Bacillati</taxon>
        <taxon>Bacillota</taxon>
        <taxon>Bacilli</taxon>
        <taxon>Bacillales</taxon>
        <taxon>Paenibacillaceae</taxon>
        <taxon>Paenibacillus</taxon>
    </lineage>
</organism>
<dbReference type="EC" id="5.3.1.24" evidence="3 9"/>
<keyword evidence="7 9" id="KW-0057">Aromatic amino acid biosynthesis</keyword>
<comment type="catalytic activity">
    <reaction evidence="1 9">
        <text>N-(5-phospho-beta-D-ribosyl)anthranilate = 1-(2-carboxyphenylamino)-1-deoxy-D-ribulose 5-phosphate</text>
        <dbReference type="Rhea" id="RHEA:21540"/>
        <dbReference type="ChEBI" id="CHEBI:18277"/>
        <dbReference type="ChEBI" id="CHEBI:58613"/>
        <dbReference type="EC" id="5.3.1.24"/>
    </reaction>
</comment>
<evidence type="ECO:0000256" key="8">
    <source>
        <dbReference type="ARBA" id="ARBA00023235"/>
    </source>
</evidence>
<accession>A0ABW5PBS0</accession>
<dbReference type="PANTHER" id="PTHR42894:SF1">
    <property type="entry name" value="N-(5'-PHOSPHORIBOSYL)ANTHRANILATE ISOMERASE"/>
    <property type="match status" value="1"/>
</dbReference>
<comment type="similarity">
    <text evidence="9">Belongs to the TrpF family.</text>
</comment>
<keyword evidence="8 9" id="KW-0413">Isomerase</keyword>
<keyword evidence="12" id="KW-1185">Reference proteome</keyword>
<gene>
    <name evidence="9" type="primary">trpF</name>
    <name evidence="11" type="ORF">ACFSUF_06260</name>
</gene>
<keyword evidence="5 9" id="KW-0028">Amino-acid biosynthesis</keyword>
<protein>
    <recommendedName>
        <fullName evidence="4 9">N-(5'-phosphoribosyl)anthranilate isomerase</fullName>
        <shortName evidence="9">PRAI</shortName>
        <ecNumber evidence="3 9">5.3.1.24</ecNumber>
    </recommendedName>
</protein>
<evidence type="ECO:0000256" key="5">
    <source>
        <dbReference type="ARBA" id="ARBA00022605"/>
    </source>
</evidence>
<evidence type="ECO:0000259" key="10">
    <source>
        <dbReference type="Pfam" id="PF00697"/>
    </source>
</evidence>
<evidence type="ECO:0000313" key="12">
    <source>
        <dbReference type="Proteomes" id="UP001597541"/>
    </source>
</evidence>
<dbReference type="RefSeq" id="WP_377601206.1">
    <property type="nucleotide sequence ID" value="NZ_JBHUME010000005.1"/>
</dbReference>
<dbReference type="SUPFAM" id="SSF51366">
    <property type="entry name" value="Ribulose-phoshate binding barrel"/>
    <property type="match status" value="1"/>
</dbReference>
<reference evidence="12" key="1">
    <citation type="journal article" date="2019" name="Int. J. Syst. Evol. Microbiol.">
        <title>The Global Catalogue of Microorganisms (GCM) 10K type strain sequencing project: providing services to taxonomists for standard genome sequencing and annotation.</title>
        <authorList>
            <consortium name="The Broad Institute Genomics Platform"/>
            <consortium name="The Broad Institute Genome Sequencing Center for Infectious Disease"/>
            <person name="Wu L."/>
            <person name="Ma J."/>
        </authorList>
    </citation>
    <scope>NUCLEOTIDE SEQUENCE [LARGE SCALE GENOMIC DNA]</scope>
    <source>
        <strain evidence="12">KCTC 3950</strain>
    </source>
</reference>
<evidence type="ECO:0000256" key="4">
    <source>
        <dbReference type="ARBA" id="ARBA00022272"/>
    </source>
</evidence>
<dbReference type="HAMAP" id="MF_00135">
    <property type="entry name" value="PRAI"/>
    <property type="match status" value="1"/>
</dbReference>
<evidence type="ECO:0000256" key="6">
    <source>
        <dbReference type="ARBA" id="ARBA00022822"/>
    </source>
</evidence>
<dbReference type="PANTHER" id="PTHR42894">
    <property type="entry name" value="N-(5'-PHOSPHORIBOSYL)ANTHRANILATE ISOMERASE"/>
    <property type="match status" value="1"/>
</dbReference>
<dbReference type="InterPro" id="IPR001240">
    <property type="entry name" value="PRAI_dom"/>
</dbReference>
<dbReference type="Proteomes" id="UP001597541">
    <property type="component" value="Unassembled WGS sequence"/>
</dbReference>
<dbReference type="InterPro" id="IPR044643">
    <property type="entry name" value="TrpF_fam"/>
</dbReference>
<dbReference type="GO" id="GO:0016853">
    <property type="term" value="F:isomerase activity"/>
    <property type="evidence" value="ECO:0007669"/>
    <property type="project" value="UniProtKB-KW"/>
</dbReference>
<dbReference type="Pfam" id="PF00697">
    <property type="entry name" value="PRAI"/>
    <property type="match status" value="1"/>
</dbReference>
<sequence>MKKSGVLPAAKICGLQSVEVLKSILHLPIDYIGFVFAKSRRQVTPAQAGECIRFMREQQSAALAAGVFVNPALEDIGNVLAEARLDVIQLHGQETPEFCAEVREHFNILVYKAFPVKESTERDGAVVARLDAYAGAVDGMLIDTYDPVQGGGTGETFAWEAIPAYTRWAEEHHLPLLVAGGLHAGNVGELLQRYDVYGVDVSSGVETDGVKDPAKISAFIERVKQL</sequence>
<name>A0ABW5PBS0_9BACL</name>
<evidence type="ECO:0000256" key="2">
    <source>
        <dbReference type="ARBA" id="ARBA00004664"/>
    </source>
</evidence>
<comment type="pathway">
    <text evidence="2 9">Amino-acid biosynthesis; L-tryptophan biosynthesis; L-tryptophan from chorismate: step 3/5.</text>
</comment>
<dbReference type="Gene3D" id="3.20.20.70">
    <property type="entry name" value="Aldolase class I"/>
    <property type="match status" value="1"/>
</dbReference>
<feature type="domain" description="N-(5'phosphoribosyl) anthranilate isomerase (PRAI)" evidence="10">
    <location>
        <begin position="10"/>
        <end position="221"/>
    </location>
</feature>
<comment type="caution">
    <text evidence="11">The sequence shown here is derived from an EMBL/GenBank/DDBJ whole genome shotgun (WGS) entry which is preliminary data.</text>
</comment>
<evidence type="ECO:0000313" key="11">
    <source>
        <dbReference type="EMBL" id="MFD2612028.1"/>
    </source>
</evidence>
<dbReference type="InterPro" id="IPR013785">
    <property type="entry name" value="Aldolase_TIM"/>
</dbReference>
<keyword evidence="6 9" id="KW-0822">Tryptophan biosynthesis</keyword>
<evidence type="ECO:0000256" key="9">
    <source>
        <dbReference type="HAMAP-Rule" id="MF_00135"/>
    </source>
</evidence>